<feature type="compositionally biased region" description="Polar residues" evidence="1">
    <location>
        <begin position="13"/>
        <end position="27"/>
    </location>
</feature>
<dbReference type="RefSeq" id="WP_321549672.1">
    <property type="nucleotide sequence ID" value="NZ_JAXIVS010000013.1"/>
</dbReference>
<feature type="region of interest" description="Disordered" evidence="1">
    <location>
        <begin position="1"/>
        <end position="30"/>
    </location>
</feature>
<feature type="region of interest" description="Disordered" evidence="1">
    <location>
        <begin position="181"/>
        <end position="243"/>
    </location>
</feature>
<evidence type="ECO:0000313" key="4">
    <source>
        <dbReference type="Proteomes" id="UP001291309"/>
    </source>
</evidence>
<name>A0ABU5HBW1_9BACT</name>
<evidence type="ECO:0000259" key="2">
    <source>
        <dbReference type="Pfam" id="PF13529"/>
    </source>
</evidence>
<accession>A0ABU5HBW1</accession>
<keyword evidence="4" id="KW-1185">Reference proteome</keyword>
<feature type="compositionally biased region" description="Pro residues" evidence="1">
    <location>
        <begin position="219"/>
        <end position="237"/>
    </location>
</feature>
<evidence type="ECO:0000256" key="1">
    <source>
        <dbReference type="SAM" id="MobiDB-lite"/>
    </source>
</evidence>
<dbReference type="Gene3D" id="3.90.70.10">
    <property type="entry name" value="Cysteine proteinases"/>
    <property type="match status" value="1"/>
</dbReference>
<dbReference type="Pfam" id="PF13529">
    <property type="entry name" value="Peptidase_C39_2"/>
    <property type="match status" value="1"/>
</dbReference>
<reference evidence="3 4" key="1">
    <citation type="submission" date="2023-12" db="EMBL/GenBank/DDBJ databases">
        <title>the genome sequence of Hyalangium sp. s54d21.</title>
        <authorList>
            <person name="Zhang X."/>
        </authorList>
    </citation>
    <scope>NUCLEOTIDE SEQUENCE [LARGE SCALE GENOMIC DNA]</scope>
    <source>
        <strain evidence="4">s54d21</strain>
    </source>
</reference>
<evidence type="ECO:0000313" key="3">
    <source>
        <dbReference type="EMBL" id="MDY7230957.1"/>
    </source>
</evidence>
<proteinExistence type="predicted"/>
<gene>
    <name evidence="3" type="ORF">SYV04_31505</name>
</gene>
<dbReference type="InterPro" id="IPR039564">
    <property type="entry name" value="Peptidase_C39-like"/>
</dbReference>
<feature type="domain" description="Peptidase C39-like" evidence="2">
    <location>
        <begin position="30"/>
        <end position="165"/>
    </location>
</feature>
<organism evidence="3 4">
    <name type="scientific">Hyalangium rubrum</name>
    <dbReference type="NCBI Taxonomy" id="3103134"/>
    <lineage>
        <taxon>Bacteria</taxon>
        <taxon>Pseudomonadati</taxon>
        <taxon>Myxococcota</taxon>
        <taxon>Myxococcia</taxon>
        <taxon>Myxococcales</taxon>
        <taxon>Cystobacterineae</taxon>
        <taxon>Archangiaceae</taxon>
        <taxon>Hyalangium</taxon>
    </lineage>
</organism>
<dbReference type="Proteomes" id="UP001291309">
    <property type="component" value="Unassembled WGS sequence"/>
</dbReference>
<dbReference type="EMBL" id="JAXIVS010000013">
    <property type="protein sequence ID" value="MDY7230957.1"/>
    <property type="molecule type" value="Genomic_DNA"/>
</dbReference>
<protein>
    <recommendedName>
        <fullName evidence="2">Peptidase C39-like domain-containing protein</fullName>
    </recommendedName>
</protein>
<feature type="compositionally biased region" description="Low complexity" evidence="1">
    <location>
        <begin position="202"/>
        <end position="218"/>
    </location>
</feature>
<comment type="caution">
    <text evidence="3">The sequence shown here is derived from an EMBL/GenBank/DDBJ whole genome shotgun (WGS) entry which is preliminary data.</text>
</comment>
<sequence length="391" mass="41252">MSVRLPPAKESSRSAAVGTSQPSSGTGWQAIPHINQLRPKGANKDYANGAYNCAPAVVAMVARGWGRMGHLNDAELIQKLGKGIVTDKGTDADGLTRMLARVDVPPAGEALGANYSDKALREHLSQGHKLIAQVQSFDPKTRQGSAHYVLVQRVNSQGNYVISDPLSNKTSVVTPRQLQEAVRKAPPDGGMLIPIASPNEGKQAAAAPAKAQPVAAPAPRTPPAVPAAPAPKSPPATPDAFEPAKPSLATLAKALSGLTAAPLAPDPNAFTATDEVFDGVDTSYREQAPEVDDPLMRTNEEHNQFKLDVSYRGADGAEATQDQPVTPESLSAEEFAQQLLSLKESGDEQAYQTLAQLEKSSFDKDAAVLEHVKRTDKKQPGIGKKTTGVAF</sequence>